<gene>
    <name evidence="1" type="ORF">SAMN06265222_12346</name>
</gene>
<accession>A0ABY1QRW3</accession>
<dbReference type="EMBL" id="FXUG01000023">
    <property type="protein sequence ID" value="SMP77493.1"/>
    <property type="molecule type" value="Genomic_DNA"/>
</dbReference>
<dbReference type="Proteomes" id="UP001158067">
    <property type="component" value="Unassembled WGS sequence"/>
</dbReference>
<sequence>MRLFDNFDYVDRFKTDWVYAKTDWVYAKADWACGSSRGNRQACAGSLQSPEQVSLRSTLSPLPDEFKAR</sequence>
<name>A0ABY1QRW3_9BACT</name>
<protein>
    <submittedName>
        <fullName evidence="1">Uncharacterized protein</fullName>
    </submittedName>
</protein>
<proteinExistence type="predicted"/>
<reference evidence="1 2" key="1">
    <citation type="submission" date="2017-05" db="EMBL/GenBank/DDBJ databases">
        <authorList>
            <person name="Varghese N."/>
            <person name="Submissions S."/>
        </authorList>
    </citation>
    <scope>NUCLEOTIDE SEQUENCE [LARGE SCALE GENOMIC DNA]</scope>
    <source>
        <strain evidence="1 2">DSM 25457</strain>
    </source>
</reference>
<evidence type="ECO:0000313" key="2">
    <source>
        <dbReference type="Proteomes" id="UP001158067"/>
    </source>
</evidence>
<evidence type="ECO:0000313" key="1">
    <source>
        <dbReference type="EMBL" id="SMP77493.1"/>
    </source>
</evidence>
<keyword evidence="2" id="KW-1185">Reference proteome</keyword>
<organism evidence="1 2">
    <name type="scientific">Neorhodopirellula lusitana</name>
    <dbReference type="NCBI Taxonomy" id="445327"/>
    <lineage>
        <taxon>Bacteria</taxon>
        <taxon>Pseudomonadati</taxon>
        <taxon>Planctomycetota</taxon>
        <taxon>Planctomycetia</taxon>
        <taxon>Pirellulales</taxon>
        <taxon>Pirellulaceae</taxon>
        <taxon>Neorhodopirellula</taxon>
    </lineage>
</organism>
<comment type="caution">
    <text evidence="1">The sequence shown here is derived from an EMBL/GenBank/DDBJ whole genome shotgun (WGS) entry which is preliminary data.</text>
</comment>